<evidence type="ECO:0000256" key="4">
    <source>
        <dbReference type="ARBA" id="ARBA00022989"/>
    </source>
</evidence>
<evidence type="ECO:0000256" key="5">
    <source>
        <dbReference type="ARBA" id="ARBA00023136"/>
    </source>
</evidence>
<dbReference type="Pfam" id="PF00335">
    <property type="entry name" value="Tetraspanin"/>
    <property type="match status" value="1"/>
</dbReference>
<feature type="disulfide bond" evidence="6">
    <location>
        <begin position="143"/>
        <end position="180"/>
    </location>
</feature>
<comment type="subcellular location">
    <subcellularLocation>
        <location evidence="1 7">Membrane</location>
        <topology evidence="1 7">Multi-pass membrane protein</topology>
    </subcellularLocation>
</comment>
<name>A0A3B0IYW8_DROGU</name>
<proteinExistence type="inferred from homology"/>
<evidence type="ECO:0000256" key="7">
    <source>
        <dbReference type="RuleBase" id="RU361218"/>
    </source>
</evidence>
<dbReference type="PRINTS" id="PR00259">
    <property type="entry name" value="TMFOUR"/>
</dbReference>
<dbReference type="PIRSF" id="PIRSF002419">
    <property type="entry name" value="Tetraspanin"/>
    <property type="match status" value="1"/>
</dbReference>
<keyword evidence="5 7" id="KW-0472">Membrane</keyword>
<evidence type="ECO:0000256" key="6">
    <source>
        <dbReference type="PIRSR" id="PIRSR002419-1"/>
    </source>
</evidence>
<dbReference type="PROSITE" id="PS51257">
    <property type="entry name" value="PROKAR_LIPOPROTEIN"/>
    <property type="match status" value="1"/>
</dbReference>
<dbReference type="InterPro" id="IPR008952">
    <property type="entry name" value="Tetraspanin_EC2_sf"/>
</dbReference>
<evidence type="ECO:0000256" key="1">
    <source>
        <dbReference type="ARBA" id="ARBA00004141"/>
    </source>
</evidence>
<keyword evidence="3 7" id="KW-0812">Transmembrane</keyword>
<dbReference type="CDD" id="cd03127">
    <property type="entry name" value="tetraspanin_LEL"/>
    <property type="match status" value="1"/>
</dbReference>
<dbReference type="Proteomes" id="UP000268350">
    <property type="component" value="Unassembled WGS sequence"/>
</dbReference>
<organism evidence="8 9">
    <name type="scientific">Drosophila guanche</name>
    <name type="common">Fruit fly</name>
    <dbReference type="NCBI Taxonomy" id="7266"/>
    <lineage>
        <taxon>Eukaryota</taxon>
        <taxon>Metazoa</taxon>
        <taxon>Ecdysozoa</taxon>
        <taxon>Arthropoda</taxon>
        <taxon>Hexapoda</taxon>
        <taxon>Insecta</taxon>
        <taxon>Pterygota</taxon>
        <taxon>Neoptera</taxon>
        <taxon>Endopterygota</taxon>
        <taxon>Diptera</taxon>
        <taxon>Brachycera</taxon>
        <taxon>Muscomorpha</taxon>
        <taxon>Ephydroidea</taxon>
        <taxon>Drosophilidae</taxon>
        <taxon>Drosophila</taxon>
        <taxon>Sophophora</taxon>
    </lineage>
</organism>
<dbReference type="InterPro" id="IPR018499">
    <property type="entry name" value="Tetraspanin/Peripherin"/>
</dbReference>
<feature type="transmembrane region" description="Helical" evidence="7">
    <location>
        <begin position="198"/>
        <end position="217"/>
    </location>
</feature>
<feature type="transmembrane region" description="Helical" evidence="7">
    <location>
        <begin position="7"/>
        <end position="32"/>
    </location>
</feature>
<evidence type="ECO:0000256" key="3">
    <source>
        <dbReference type="ARBA" id="ARBA00022692"/>
    </source>
</evidence>
<feature type="transmembrane region" description="Helical" evidence="7">
    <location>
        <begin position="52"/>
        <end position="76"/>
    </location>
</feature>
<evidence type="ECO:0000313" key="9">
    <source>
        <dbReference type="Proteomes" id="UP000268350"/>
    </source>
</evidence>
<dbReference type="InterPro" id="IPR000301">
    <property type="entry name" value="Tetraspanin_animals"/>
</dbReference>
<dbReference type="Gene3D" id="1.10.1450.10">
    <property type="entry name" value="Tetraspanin"/>
    <property type="match status" value="1"/>
</dbReference>
<evidence type="ECO:0000313" key="8">
    <source>
        <dbReference type="EMBL" id="SPP73077.1"/>
    </source>
</evidence>
<dbReference type="PANTHER" id="PTHR19282:SF521">
    <property type="entry name" value="IP01817P-RELATED"/>
    <property type="match status" value="1"/>
</dbReference>
<dbReference type="OMA" id="ATCYLVD"/>
<reference evidence="9" key="1">
    <citation type="submission" date="2018-01" db="EMBL/GenBank/DDBJ databases">
        <authorList>
            <person name="Alioto T."/>
            <person name="Alioto T."/>
        </authorList>
    </citation>
    <scope>NUCLEOTIDE SEQUENCE [LARGE SCALE GENOMIC DNA]</scope>
</reference>
<dbReference type="PANTHER" id="PTHR19282">
    <property type="entry name" value="TETRASPANIN"/>
    <property type="match status" value="1"/>
</dbReference>
<evidence type="ECO:0000256" key="2">
    <source>
        <dbReference type="ARBA" id="ARBA00006840"/>
    </source>
</evidence>
<keyword evidence="9" id="KW-1185">Reference proteome</keyword>
<dbReference type="SUPFAM" id="SSF48652">
    <property type="entry name" value="Tetraspanin"/>
    <property type="match status" value="1"/>
</dbReference>
<sequence length="231" mass="26085">MYCSSRLLRYILCVISVICAVGGCLLIWYGAWLLESLEDQQRVGVLDHGEQLAAVLCILLGCVIILTSIFGCVALGRDSRTMLICHAVLLVVLLVVQFVFFSISFAASRDTLPDTLRQGFDDLWDPQHAGNSSLNTYEQWLHCCGRNSAEDYIHLDKELPVSCCLDLDCTKPLNLFMTGCELQFKDYLSAKTANFHSLSWFLMLTEFAGSVTTCYLVDSIRNHRDRVRFYN</sequence>
<accession>A0A3B0IYW8</accession>
<protein>
    <recommendedName>
        <fullName evidence="7">Tetraspanin</fullName>
    </recommendedName>
</protein>
<dbReference type="AlphaFoldDB" id="A0A3B0IYW8"/>
<feature type="transmembrane region" description="Helical" evidence="7">
    <location>
        <begin position="83"/>
        <end position="107"/>
    </location>
</feature>
<dbReference type="GO" id="GO:0005886">
    <property type="term" value="C:plasma membrane"/>
    <property type="evidence" value="ECO:0007669"/>
    <property type="project" value="TreeGrafter"/>
</dbReference>
<keyword evidence="4 7" id="KW-1133">Transmembrane helix</keyword>
<dbReference type="EMBL" id="OUUW01000001">
    <property type="protein sequence ID" value="SPP73077.1"/>
    <property type="molecule type" value="Genomic_DNA"/>
</dbReference>
<dbReference type="OrthoDB" id="6239677at2759"/>
<feature type="disulfide bond" evidence="6">
    <location>
        <begin position="144"/>
        <end position="164"/>
    </location>
</feature>
<gene>
    <name evidence="8" type="ORF">DGUA_6G000493</name>
</gene>
<comment type="similarity">
    <text evidence="2 7">Belongs to the tetraspanin (TM4SF) family.</text>
</comment>
<keyword evidence="6" id="KW-1015">Disulfide bond</keyword>